<reference evidence="2" key="1">
    <citation type="submission" date="2021-01" db="EMBL/GenBank/DDBJ databases">
        <authorList>
            <person name="Kaushik A."/>
        </authorList>
    </citation>
    <scope>NUCLEOTIDE SEQUENCE</scope>
    <source>
        <strain evidence="2">AG5</strain>
    </source>
</reference>
<evidence type="ECO:0000256" key="1">
    <source>
        <dbReference type="SAM" id="Phobius"/>
    </source>
</evidence>
<comment type="caution">
    <text evidence="2">The sequence shown here is derived from an EMBL/GenBank/DDBJ whole genome shotgun (WGS) entry which is preliminary data.</text>
</comment>
<proteinExistence type="predicted"/>
<protein>
    <submittedName>
        <fullName evidence="2">Uncharacterized protein</fullName>
    </submittedName>
</protein>
<dbReference type="CDD" id="cd10170">
    <property type="entry name" value="ASKHA_NBD_HSP70"/>
    <property type="match status" value="1"/>
</dbReference>
<organism evidence="2 3">
    <name type="scientific">Rhizoctonia solani</name>
    <dbReference type="NCBI Taxonomy" id="456999"/>
    <lineage>
        <taxon>Eukaryota</taxon>
        <taxon>Fungi</taxon>
        <taxon>Dikarya</taxon>
        <taxon>Basidiomycota</taxon>
        <taxon>Agaricomycotina</taxon>
        <taxon>Agaricomycetes</taxon>
        <taxon>Cantharellales</taxon>
        <taxon>Ceratobasidiaceae</taxon>
        <taxon>Rhizoctonia</taxon>
    </lineage>
</organism>
<evidence type="ECO:0000313" key="3">
    <source>
        <dbReference type="Proteomes" id="UP000663827"/>
    </source>
</evidence>
<dbReference type="Gene3D" id="3.30.420.40">
    <property type="match status" value="1"/>
</dbReference>
<dbReference type="InterPro" id="IPR043129">
    <property type="entry name" value="ATPase_NBD"/>
</dbReference>
<keyword evidence="1" id="KW-1133">Transmembrane helix</keyword>
<dbReference type="AlphaFoldDB" id="A0A8H3E224"/>
<evidence type="ECO:0000313" key="2">
    <source>
        <dbReference type="EMBL" id="CAE7118458.1"/>
    </source>
</evidence>
<gene>
    <name evidence="2" type="ORF">RDB_LOCUS54131</name>
</gene>
<keyword evidence="1" id="KW-0472">Membrane</keyword>
<dbReference type="EMBL" id="CAJNJQ010001081">
    <property type="protein sequence ID" value="CAE7118458.1"/>
    <property type="molecule type" value="Genomic_DNA"/>
</dbReference>
<feature type="transmembrane region" description="Helical" evidence="1">
    <location>
        <begin position="249"/>
        <end position="269"/>
    </location>
</feature>
<sequence>MSNNAGPMPFHGPWEGDTRIVLGIDIGTTQSSVAFSFLQNGMHQTLHRVTKWPGQEAHNKLGIIPTLVWYDTNRRAVSFGAEAQLDTTQEEAEDNGWVLAKHFKLHLHPSDMRARHELKLDPLPFGVILRQVYSDFLGYLLKHTRSYFGDHIIDGQTIWERYSPTMELVIAHPNGWNAQEQSFLRSAAVSAGFATSEETLSKVRFVTEAEASVHFCIHHTNLGTVLQASDPESGLLLPLTSAIGSSLGLISWCATLVALLLTLLCTQLLRHDLFLSSKRNGHRHAGATFVDVEAEKFLRRTLAGAGLNPDDVAKYAKTGAQDFQSSAKRMFVDETLNHSIVIAHTGFNKPSIGVRRGRMTISG</sequence>
<dbReference type="PANTHER" id="PTHR14187:SF5">
    <property type="entry name" value="HEAT SHOCK 70 KDA PROTEIN 12A"/>
    <property type="match status" value="1"/>
</dbReference>
<dbReference type="PANTHER" id="PTHR14187">
    <property type="entry name" value="ALPHA KINASE/ELONGATION FACTOR 2 KINASE"/>
    <property type="match status" value="1"/>
</dbReference>
<name>A0A8H3E224_9AGAM</name>
<keyword evidence="1" id="KW-0812">Transmembrane</keyword>
<dbReference type="Proteomes" id="UP000663827">
    <property type="component" value="Unassembled WGS sequence"/>
</dbReference>
<dbReference type="SUPFAM" id="SSF53067">
    <property type="entry name" value="Actin-like ATPase domain"/>
    <property type="match status" value="1"/>
</dbReference>
<accession>A0A8H3E224</accession>